<feature type="region of interest" description="Disordered" evidence="1">
    <location>
        <begin position="258"/>
        <end position="297"/>
    </location>
</feature>
<dbReference type="eggNOG" id="ENOG5032J6K">
    <property type="taxonomic scope" value="Bacteria"/>
</dbReference>
<evidence type="ECO:0000313" key="4">
    <source>
        <dbReference type="Proteomes" id="UP000013131"/>
    </source>
</evidence>
<accession>N9V1D9</accession>
<evidence type="ECO:0000256" key="1">
    <source>
        <dbReference type="SAM" id="MobiDB-lite"/>
    </source>
</evidence>
<feature type="chain" id="PRO_5004155026" description="Lipoprotein" evidence="2">
    <location>
        <begin position="24"/>
        <end position="431"/>
    </location>
</feature>
<feature type="region of interest" description="Disordered" evidence="1">
    <location>
        <begin position="94"/>
        <end position="116"/>
    </location>
</feature>
<feature type="signal peptide" evidence="2">
    <location>
        <begin position="1"/>
        <end position="23"/>
    </location>
</feature>
<dbReference type="PATRIC" id="fig|1188233.3.peg.126"/>
<organism evidence="3 4">
    <name type="scientific">Metamycoplasma auris 15026</name>
    <dbReference type="NCBI Taxonomy" id="1188233"/>
    <lineage>
        <taxon>Bacteria</taxon>
        <taxon>Bacillati</taxon>
        <taxon>Mycoplasmatota</taxon>
        <taxon>Mycoplasmoidales</taxon>
        <taxon>Metamycoplasmataceae</taxon>
        <taxon>Metamycoplasma</taxon>
    </lineage>
</organism>
<proteinExistence type="predicted"/>
<comment type="caution">
    <text evidence="3">The sequence shown here is derived from an EMBL/GenBank/DDBJ whole genome shotgun (WGS) entry which is preliminary data.</text>
</comment>
<keyword evidence="2" id="KW-0732">Signal</keyword>
<name>N9V1D9_9BACT</name>
<reference evidence="3 4" key="1">
    <citation type="journal article" date="2013" name="Genome Announc.">
        <title>Draft Genome Sequences of Mycoplasma auris and Mycoplasma yeatsii, Two Species of the Ear Canal of Caprinae.</title>
        <authorList>
            <person name="Dordet-Frisoni E."/>
            <person name="Baranowski E."/>
            <person name="Barre A."/>
            <person name="Blanchard A."/>
            <person name="Breton M."/>
            <person name="Couture C."/>
            <person name="Dupuy V."/>
            <person name="Gaurivaud P."/>
            <person name="Jacob D."/>
            <person name="Lemaitre C."/>
            <person name="Manso-Silvan L."/>
            <person name="Nikolski M."/>
            <person name="Nouvel L.X."/>
            <person name="Poumarat F."/>
            <person name="Sirand-Pugnet P."/>
            <person name="Thebault P."/>
            <person name="Theil S."/>
            <person name="Thiaucourt F."/>
            <person name="Citti C."/>
            <person name="Tardy F."/>
        </authorList>
    </citation>
    <scope>NUCLEOTIDE SEQUENCE [LARGE SCALE GENOMIC DNA]</scope>
    <source>
        <strain evidence="3 4">15026</strain>
    </source>
</reference>
<evidence type="ECO:0000256" key="2">
    <source>
        <dbReference type="SAM" id="SignalP"/>
    </source>
</evidence>
<dbReference type="Proteomes" id="UP000013131">
    <property type="component" value="Unassembled WGS sequence"/>
</dbReference>
<evidence type="ECO:0000313" key="3">
    <source>
        <dbReference type="EMBL" id="ENY69182.1"/>
    </source>
</evidence>
<dbReference type="RefSeq" id="WP_004423523.1">
    <property type="nucleotide sequence ID" value="NZ_AORI01000004.1"/>
</dbReference>
<evidence type="ECO:0008006" key="5">
    <source>
        <dbReference type="Google" id="ProtNLM"/>
    </source>
</evidence>
<keyword evidence="4" id="KW-1185">Reference proteome</keyword>
<gene>
    <name evidence="3" type="ORF">MAU_1240</name>
</gene>
<dbReference type="PROSITE" id="PS51257">
    <property type="entry name" value="PROKAR_LIPOPROTEIN"/>
    <property type="match status" value="1"/>
</dbReference>
<protein>
    <recommendedName>
        <fullName evidence="5">Lipoprotein</fullName>
    </recommendedName>
</protein>
<dbReference type="EMBL" id="AORI01000004">
    <property type="protein sequence ID" value="ENY69182.1"/>
    <property type="molecule type" value="Genomic_DNA"/>
</dbReference>
<dbReference type="AlphaFoldDB" id="N9V1D9"/>
<sequence>MKRSFRFLLLSATIATISIPVLAASCETKAPKEKKEFEAEIAKVEESIKDTTLSAGKKVELAKLASDAKLQLDKLKTQEDFKKALEDLKQKADEIKNKQEENNEGNEGKKPAEISELDETSKKLKDILVLSNDGNRDKWLALLTKSEKDYTLWYDRDNKKIVMVKGEKPPFGSNKDAEQWVLFELKDDAKGMLTDGRQLVNDKEPTYEVAKGDKTYTNLSTKLNFGIDKQLNSNKFDIYIRYKVGKFIKDASPLVSTESNQSKVSFETKESEESTPSPSTPPSSTPTPDRGDSSSPAMKYKMPELYKFSEEGNLFEVKEIKQLKEELEKILKGKNQGSLRIDKGLIKATRDKKSELKFLKFNLALKKFPNVNTHGNTTANIGWIFGSSNRKGIFLKKEDDNKYILKWKLLIKDENTVSDSEKEYSQIIEIK</sequence>